<proteinExistence type="predicted"/>
<sequence length="114" mass="12716">MKLFSDAKRKASQKPRIKRKRGRAINYGHLPDKEMLSDICSLLLINNFNNVISHPLDFFALQDDSILRGAATVIIDIGSCNDVTLICETATLLIPASARQVFLGRNDSIAFARR</sequence>
<organism evidence="2">
    <name type="scientific">Raoultella planticola</name>
    <name type="common">Klebsiella planticola</name>
    <dbReference type="NCBI Taxonomy" id="575"/>
    <lineage>
        <taxon>Bacteria</taxon>
        <taxon>Pseudomonadati</taxon>
        <taxon>Pseudomonadota</taxon>
        <taxon>Gammaproteobacteria</taxon>
        <taxon>Enterobacterales</taxon>
        <taxon>Enterobacteriaceae</taxon>
        <taxon>Klebsiella/Raoultella group</taxon>
        <taxon>Raoultella</taxon>
    </lineage>
</organism>
<evidence type="ECO:0000313" key="2">
    <source>
        <dbReference type="EMBL" id="QFG76600.1"/>
    </source>
</evidence>
<reference evidence="2" key="1">
    <citation type="submission" date="2018-05" db="EMBL/GenBank/DDBJ databases">
        <title>Bacterial isolates from healthy term breastfed infants carrying antibiotic resistance genes.</title>
        <authorList>
            <person name="Casaburi G."/>
        </authorList>
    </citation>
    <scope>NUCLEOTIDE SEQUENCE [LARGE SCALE GENOMIC DNA]</scope>
    <source>
        <strain evidence="2">7084_4</strain>
    </source>
</reference>
<name>A0A5P6A9J7_RAOPL</name>
<dbReference type="EMBL" id="CP029752">
    <property type="protein sequence ID" value="QFG76600.1"/>
    <property type="molecule type" value="Genomic_DNA"/>
</dbReference>
<dbReference type="AlphaFoldDB" id="A0A5P6A9J7"/>
<protein>
    <submittedName>
        <fullName evidence="2">Uncharacterized protein</fullName>
    </submittedName>
</protein>
<evidence type="ECO:0000256" key="1">
    <source>
        <dbReference type="SAM" id="MobiDB-lite"/>
    </source>
</evidence>
<accession>A0A5P6A9J7</accession>
<gene>
    <name evidence="2" type="ORF">DMB90_08660</name>
</gene>
<feature type="compositionally biased region" description="Basic residues" evidence="1">
    <location>
        <begin position="10"/>
        <end position="20"/>
    </location>
</feature>
<feature type="region of interest" description="Disordered" evidence="1">
    <location>
        <begin position="1"/>
        <end position="20"/>
    </location>
</feature>